<dbReference type="Proteomes" id="UP000886501">
    <property type="component" value="Unassembled WGS sequence"/>
</dbReference>
<organism evidence="1 2">
    <name type="scientific">Thelephora ganbajun</name>
    <name type="common">Ganba fungus</name>
    <dbReference type="NCBI Taxonomy" id="370292"/>
    <lineage>
        <taxon>Eukaryota</taxon>
        <taxon>Fungi</taxon>
        <taxon>Dikarya</taxon>
        <taxon>Basidiomycota</taxon>
        <taxon>Agaricomycotina</taxon>
        <taxon>Agaricomycetes</taxon>
        <taxon>Thelephorales</taxon>
        <taxon>Thelephoraceae</taxon>
        <taxon>Thelephora</taxon>
    </lineage>
</organism>
<proteinExistence type="predicted"/>
<keyword evidence="2" id="KW-1185">Reference proteome</keyword>
<reference evidence="1" key="2">
    <citation type="journal article" date="2020" name="Nat. Commun.">
        <title>Large-scale genome sequencing of mycorrhizal fungi provides insights into the early evolution of symbiotic traits.</title>
        <authorList>
            <person name="Miyauchi S."/>
            <person name="Kiss E."/>
            <person name="Kuo A."/>
            <person name="Drula E."/>
            <person name="Kohler A."/>
            <person name="Sanchez-Garcia M."/>
            <person name="Morin E."/>
            <person name="Andreopoulos B."/>
            <person name="Barry K.W."/>
            <person name="Bonito G."/>
            <person name="Buee M."/>
            <person name="Carver A."/>
            <person name="Chen C."/>
            <person name="Cichocki N."/>
            <person name="Clum A."/>
            <person name="Culley D."/>
            <person name="Crous P.W."/>
            <person name="Fauchery L."/>
            <person name="Girlanda M."/>
            <person name="Hayes R.D."/>
            <person name="Keri Z."/>
            <person name="LaButti K."/>
            <person name="Lipzen A."/>
            <person name="Lombard V."/>
            <person name="Magnuson J."/>
            <person name="Maillard F."/>
            <person name="Murat C."/>
            <person name="Nolan M."/>
            <person name="Ohm R.A."/>
            <person name="Pangilinan J."/>
            <person name="Pereira M.F."/>
            <person name="Perotto S."/>
            <person name="Peter M."/>
            <person name="Pfister S."/>
            <person name="Riley R."/>
            <person name="Sitrit Y."/>
            <person name="Stielow J.B."/>
            <person name="Szollosi G."/>
            <person name="Zifcakova L."/>
            <person name="Stursova M."/>
            <person name="Spatafora J.W."/>
            <person name="Tedersoo L."/>
            <person name="Vaario L.M."/>
            <person name="Yamada A."/>
            <person name="Yan M."/>
            <person name="Wang P."/>
            <person name="Xu J."/>
            <person name="Bruns T."/>
            <person name="Baldrian P."/>
            <person name="Vilgalys R."/>
            <person name="Dunand C."/>
            <person name="Henrissat B."/>
            <person name="Grigoriev I.V."/>
            <person name="Hibbett D."/>
            <person name="Nagy L.G."/>
            <person name="Martin F.M."/>
        </authorList>
    </citation>
    <scope>NUCLEOTIDE SEQUENCE</scope>
    <source>
        <strain evidence="1">P2</strain>
    </source>
</reference>
<sequence length="218" mass="23365">MRILQKEKTVASRLKPTIDAAMMERDKFRKRSSQQGILINGAIGLQVIVGALTTGIAAAGSAHIGAAVATLGGISTILASYLAKVRGSGEPELSTIRTRELNSFLREVEGFLVDHGEETGTDQDDKIATFREQFESIIKTDGEDSGSGTGNSQLPQSSIPPQYTVPVPVRLANGQPGMGQIPIPVHPANGHVYPVQCIHCLDEKQQLWRNEKVINGVA</sequence>
<comment type="caution">
    <text evidence="1">The sequence shown here is derived from an EMBL/GenBank/DDBJ whole genome shotgun (WGS) entry which is preliminary data.</text>
</comment>
<evidence type="ECO:0000313" key="2">
    <source>
        <dbReference type="Proteomes" id="UP000886501"/>
    </source>
</evidence>
<evidence type="ECO:0000313" key="1">
    <source>
        <dbReference type="EMBL" id="KAF9647706.1"/>
    </source>
</evidence>
<name>A0ACB6ZDI9_THEGA</name>
<gene>
    <name evidence="1" type="ORF">BDM02DRAFT_2511407</name>
</gene>
<dbReference type="EMBL" id="MU118027">
    <property type="protein sequence ID" value="KAF9647706.1"/>
    <property type="molecule type" value="Genomic_DNA"/>
</dbReference>
<protein>
    <submittedName>
        <fullName evidence="1">Uncharacterized protein</fullName>
    </submittedName>
</protein>
<reference evidence="1" key="1">
    <citation type="submission" date="2019-10" db="EMBL/GenBank/DDBJ databases">
        <authorList>
            <consortium name="DOE Joint Genome Institute"/>
            <person name="Kuo A."/>
            <person name="Miyauchi S."/>
            <person name="Kiss E."/>
            <person name="Drula E."/>
            <person name="Kohler A."/>
            <person name="Sanchez-Garcia M."/>
            <person name="Andreopoulos B."/>
            <person name="Barry K.W."/>
            <person name="Bonito G."/>
            <person name="Buee M."/>
            <person name="Carver A."/>
            <person name="Chen C."/>
            <person name="Cichocki N."/>
            <person name="Clum A."/>
            <person name="Culley D."/>
            <person name="Crous P.W."/>
            <person name="Fauchery L."/>
            <person name="Girlanda M."/>
            <person name="Hayes R."/>
            <person name="Keri Z."/>
            <person name="Labutti K."/>
            <person name="Lipzen A."/>
            <person name="Lombard V."/>
            <person name="Magnuson J."/>
            <person name="Maillard F."/>
            <person name="Morin E."/>
            <person name="Murat C."/>
            <person name="Nolan M."/>
            <person name="Ohm R."/>
            <person name="Pangilinan J."/>
            <person name="Pereira M."/>
            <person name="Perotto S."/>
            <person name="Peter M."/>
            <person name="Riley R."/>
            <person name="Sitrit Y."/>
            <person name="Stielow B."/>
            <person name="Szollosi G."/>
            <person name="Zifcakova L."/>
            <person name="Stursova M."/>
            <person name="Spatafora J.W."/>
            <person name="Tedersoo L."/>
            <person name="Vaario L.-M."/>
            <person name="Yamada A."/>
            <person name="Yan M."/>
            <person name="Wang P."/>
            <person name="Xu J."/>
            <person name="Bruns T."/>
            <person name="Baldrian P."/>
            <person name="Vilgalys R."/>
            <person name="Henrissat B."/>
            <person name="Grigoriev I.V."/>
            <person name="Hibbett D."/>
            <person name="Nagy L.G."/>
            <person name="Martin F.M."/>
        </authorList>
    </citation>
    <scope>NUCLEOTIDE SEQUENCE</scope>
    <source>
        <strain evidence="1">P2</strain>
    </source>
</reference>
<accession>A0ACB6ZDI9</accession>